<feature type="region of interest" description="Disordered" evidence="1">
    <location>
        <begin position="58"/>
        <end position="79"/>
    </location>
</feature>
<organism evidence="3 4">
    <name type="scientific">Massilia norwichensis</name>
    <dbReference type="NCBI Taxonomy" id="1442366"/>
    <lineage>
        <taxon>Bacteria</taxon>
        <taxon>Pseudomonadati</taxon>
        <taxon>Pseudomonadota</taxon>
        <taxon>Betaproteobacteria</taxon>
        <taxon>Burkholderiales</taxon>
        <taxon>Oxalobacteraceae</taxon>
        <taxon>Telluria group</taxon>
        <taxon>Massilia</taxon>
    </lineage>
</organism>
<dbReference type="EMBL" id="JANUGX010000001">
    <property type="protein sequence ID" value="MCS0587705.1"/>
    <property type="molecule type" value="Genomic_DNA"/>
</dbReference>
<dbReference type="Proteomes" id="UP001205560">
    <property type="component" value="Unassembled WGS sequence"/>
</dbReference>
<proteinExistence type="predicted"/>
<evidence type="ECO:0000256" key="1">
    <source>
        <dbReference type="SAM" id="MobiDB-lite"/>
    </source>
</evidence>
<keyword evidence="2" id="KW-0732">Signal</keyword>
<keyword evidence="4" id="KW-1185">Reference proteome</keyword>
<feature type="signal peptide" evidence="2">
    <location>
        <begin position="1"/>
        <end position="19"/>
    </location>
</feature>
<comment type="caution">
    <text evidence="3">The sequence shown here is derived from an EMBL/GenBank/DDBJ whole genome shotgun (WGS) entry which is preliminary data.</text>
</comment>
<evidence type="ECO:0000313" key="4">
    <source>
        <dbReference type="Proteomes" id="UP001205560"/>
    </source>
</evidence>
<evidence type="ECO:0000256" key="2">
    <source>
        <dbReference type="SAM" id="SignalP"/>
    </source>
</evidence>
<gene>
    <name evidence="3" type="ORF">NX782_00635</name>
</gene>
<reference evidence="3 4" key="1">
    <citation type="submission" date="2022-08" db="EMBL/GenBank/DDBJ databases">
        <title>Reclassification of Massilia species as members of the genera Telluria, Duganella, Pseudoduganella, Mokoshia gen. nov. and Zemynaea gen. nov. using orthogonal and non-orthogonal genome-based approaches.</title>
        <authorList>
            <person name="Bowman J.P."/>
        </authorList>
    </citation>
    <scope>NUCLEOTIDE SEQUENCE [LARGE SCALE GENOMIC DNA]</scope>
    <source>
        <strain evidence="3 4">LMG 28164</strain>
    </source>
</reference>
<dbReference type="RefSeq" id="WP_258843539.1">
    <property type="nucleotide sequence ID" value="NZ_JANUGX010000001.1"/>
</dbReference>
<evidence type="ECO:0000313" key="3">
    <source>
        <dbReference type="EMBL" id="MCS0587705.1"/>
    </source>
</evidence>
<feature type="chain" id="PRO_5046939845" evidence="2">
    <location>
        <begin position="20"/>
        <end position="152"/>
    </location>
</feature>
<sequence length="152" mass="15911">MKNLLLFACGLLSAGAALADDAAILKCRAQTDTARRLACYDAMPVGATPVAAAAPAPAASPEQSFGLPPAAQKKMSADESRIRSTVVGRFDGWGPGSSITLANGQVWRVTDGSEAVMRPMQDPKVEVSRGLLGGYFLQVEGYNNSARVSRVK</sequence>
<protein>
    <submittedName>
        <fullName evidence="3">Uncharacterized protein</fullName>
    </submittedName>
</protein>
<accession>A0ABT2A0J9</accession>
<name>A0ABT2A0J9_9BURK</name>